<dbReference type="AlphaFoldDB" id="A0A6C0GWC5"/>
<dbReference type="Proteomes" id="UP000480178">
    <property type="component" value="Chromosome"/>
</dbReference>
<dbReference type="Pfam" id="PF18950">
    <property type="entry name" value="DUF5694"/>
    <property type="match status" value="1"/>
</dbReference>
<sequence>MKIRLTPILLVSILICCKQEYKDENTTITHVDPTKEILLIGTFHYNNPGADVAKTKSFDILSEQSQLELEGISSSIKKYNPTKVFVEWPFKEQSKLDSLYRLYKENNYFTNDSLSDFYLKNEIFQLAFRVAKGNNLDKVYGIDYPETQFPYQEVMHDIESNNQLKLKEQIEKSIAHFTSGFDNMIESGASLKELTFAMNTKEMRHASNDLHINIFSLAGSTDDFNGVFLTSEWYKRNLYMWSLIQKYTSDSDERVMVLAGSSHTAMIDLFVKENKDWKIKELKEIMNEK</sequence>
<keyword evidence="2" id="KW-1185">Reference proteome</keyword>
<accession>A0A6C0GWC5</accession>
<organism evidence="1 2">
    <name type="scientific">Rhodocytophaga rosea</name>
    <dbReference type="NCBI Taxonomy" id="2704465"/>
    <lineage>
        <taxon>Bacteria</taxon>
        <taxon>Pseudomonadati</taxon>
        <taxon>Bacteroidota</taxon>
        <taxon>Cytophagia</taxon>
        <taxon>Cytophagales</taxon>
        <taxon>Rhodocytophagaceae</taxon>
        <taxon>Rhodocytophaga</taxon>
    </lineage>
</organism>
<dbReference type="InterPro" id="IPR043749">
    <property type="entry name" value="DUF5694"/>
</dbReference>
<name>A0A6C0GWC5_9BACT</name>
<dbReference type="RefSeq" id="WP_162447577.1">
    <property type="nucleotide sequence ID" value="NZ_CP048222.1"/>
</dbReference>
<dbReference type="EMBL" id="CP048222">
    <property type="protein sequence ID" value="QHT71642.1"/>
    <property type="molecule type" value="Genomic_DNA"/>
</dbReference>
<reference evidence="1 2" key="1">
    <citation type="submission" date="2020-01" db="EMBL/GenBank/DDBJ databases">
        <authorList>
            <person name="Kim M.K."/>
        </authorList>
    </citation>
    <scope>NUCLEOTIDE SEQUENCE [LARGE SCALE GENOMIC DNA]</scope>
    <source>
        <strain evidence="1 2">172606-1</strain>
    </source>
</reference>
<evidence type="ECO:0000313" key="2">
    <source>
        <dbReference type="Proteomes" id="UP000480178"/>
    </source>
</evidence>
<evidence type="ECO:0000313" key="1">
    <source>
        <dbReference type="EMBL" id="QHT71642.1"/>
    </source>
</evidence>
<proteinExistence type="predicted"/>
<protein>
    <submittedName>
        <fullName evidence="1">Uncharacterized protein</fullName>
    </submittedName>
</protein>
<dbReference type="KEGG" id="rhoz:GXP67_35720"/>
<gene>
    <name evidence="1" type="ORF">GXP67_35720</name>
</gene>